<dbReference type="AlphaFoldDB" id="A0A1P8MV43"/>
<evidence type="ECO:0000313" key="1">
    <source>
        <dbReference type="EMBL" id="APX11924.1"/>
    </source>
</evidence>
<dbReference type="Gene3D" id="2.40.128.20">
    <property type="match status" value="1"/>
</dbReference>
<protein>
    <submittedName>
        <fullName evidence="1">Uncharacterized protein</fullName>
    </submittedName>
</protein>
<evidence type="ECO:0000313" key="2">
    <source>
        <dbReference type="Proteomes" id="UP000186336"/>
    </source>
</evidence>
<keyword evidence="2" id="KW-1185">Reference proteome</keyword>
<dbReference type="OrthoDB" id="594739at2"/>
<dbReference type="STRING" id="299262.BWR18_09730"/>
<dbReference type="InterPro" id="IPR012674">
    <property type="entry name" value="Calycin"/>
</dbReference>
<organism evidence="1 2">
    <name type="scientific">Tateyamaria omphalii</name>
    <dbReference type="NCBI Taxonomy" id="299262"/>
    <lineage>
        <taxon>Bacteria</taxon>
        <taxon>Pseudomonadati</taxon>
        <taxon>Pseudomonadota</taxon>
        <taxon>Alphaproteobacteria</taxon>
        <taxon>Rhodobacterales</taxon>
        <taxon>Roseobacteraceae</taxon>
        <taxon>Tateyamaria</taxon>
    </lineage>
</organism>
<gene>
    <name evidence="1" type="ORF">BWR18_09730</name>
</gene>
<accession>A0A1P8MV43</accession>
<dbReference type="SUPFAM" id="SSF50814">
    <property type="entry name" value="Lipocalins"/>
    <property type="match status" value="1"/>
</dbReference>
<dbReference type="EMBL" id="CP019312">
    <property type="protein sequence ID" value="APX11924.1"/>
    <property type="molecule type" value="Genomic_DNA"/>
</dbReference>
<sequence length="137" mass="14940">MLRNPTVPIGAITRFDATLFEGRWQTVRSGGGDWALAGFDVVGGMWRERDGAGDGRAGTVEPIGTGILRIAYDDGGTRDLWVLWIDPDHNTAALGDPEGRFGFVATRAGTRRGDQVRAAEQVLDFNGYRTETWATLQ</sequence>
<dbReference type="Proteomes" id="UP000186336">
    <property type="component" value="Chromosome"/>
</dbReference>
<dbReference type="KEGG" id="tom:BWR18_09730"/>
<name>A0A1P8MV43_9RHOB</name>
<reference evidence="1 2" key="1">
    <citation type="submission" date="2017-01" db="EMBL/GenBank/DDBJ databases">
        <title>Complete genome of Tateyamaria omphalii DOK1-4 isolated from seawater in Dokdo.</title>
        <authorList>
            <person name="Kim J.H."/>
            <person name="Chi W.-J."/>
        </authorList>
    </citation>
    <scope>NUCLEOTIDE SEQUENCE [LARGE SCALE GENOMIC DNA]</scope>
    <source>
        <strain evidence="1 2">DOK1-4</strain>
    </source>
</reference>
<proteinExistence type="predicted"/>
<dbReference type="RefSeq" id="WP_076627819.1">
    <property type="nucleotide sequence ID" value="NZ_CP019312.1"/>
</dbReference>